<protein>
    <recommendedName>
        <fullName evidence="4">HTH araC/xylS-type domain-containing protein</fullName>
    </recommendedName>
</protein>
<organism evidence="5 6">
    <name type="scientific">Dyadobacter linearis</name>
    <dbReference type="NCBI Taxonomy" id="2823330"/>
    <lineage>
        <taxon>Bacteria</taxon>
        <taxon>Pseudomonadati</taxon>
        <taxon>Bacteroidota</taxon>
        <taxon>Cytophagia</taxon>
        <taxon>Cytophagales</taxon>
        <taxon>Spirosomataceae</taxon>
        <taxon>Dyadobacter</taxon>
    </lineage>
</organism>
<proteinExistence type="predicted"/>
<evidence type="ECO:0000256" key="2">
    <source>
        <dbReference type="ARBA" id="ARBA00023125"/>
    </source>
</evidence>
<sequence>MICKRIAPAASVSSHVKEYLLLHMIFDRDAPAPVKAYPTNPEEGMTFQIVGNLYAECPELKLFEKRPKTYVFGQPDYRQNFHLTHEFMFVHVRFQPGALFQLSGIPMNELVHQGVDATTIFGKDIDEVDDRLANAPDYATIPEILDAFFLKQILRSKQKSQPFDKIGRLILTSPQRFDLAIMADHACLSIRQFENRFVRQIGITPKYFARICRFYQAYEMKEFNPGLDWLTVALHTGYSDYQHLVKDFKQFAGTAPNTLIEQSTQNPERRLNIATGFRGV</sequence>
<name>A0ABM8UWK6_9BACT</name>
<dbReference type="Gene3D" id="1.10.10.60">
    <property type="entry name" value="Homeodomain-like"/>
    <property type="match status" value="1"/>
</dbReference>
<dbReference type="PANTHER" id="PTHR46796:SF13">
    <property type="entry name" value="HTH-TYPE TRANSCRIPTIONAL ACTIVATOR RHAS"/>
    <property type="match status" value="1"/>
</dbReference>
<dbReference type="EMBL" id="CAJRAU010000008">
    <property type="protein sequence ID" value="CAG5073121.1"/>
    <property type="molecule type" value="Genomic_DNA"/>
</dbReference>
<dbReference type="InterPro" id="IPR046532">
    <property type="entry name" value="DUF6597"/>
</dbReference>
<keyword evidence="2" id="KW-0238">DNA-binding</keyword>
<feature type="domain" description="HTH araC/xylS-type" evidence="4">
    <location>
        <begin position="164"/>
        <end position="262"/>
    </location>
</feature>
<keyword evidence="3" id="KW-0804">Transcription</keyword>
<dbReference type="InterPro" id="IPR018060">
    <property type="entry name" value="HTH_AraC"/>
</dbReference>
<reference evidence="5 6" key="1">
    <citation type="submission" date="2021-04" db="EMBL/GenBank/DDBJ databases">
        <authorList>
            <person name="Rodrigo-Torres L."/>
            <person name="Arahal R. D."/>
            <person name="Lucena T."/>
        </authorList>
    </citation>
    <scope>NUCLEOTIDE SEQUENCE [LARGE SCALE GENOMIC DNA]</scope>
    <source>
        <strain evidence="5 6">CECT 9623</strain>
    </source>
</reference>
<dbReference type="Proteomes" id="UP000679725">
    <property type="component" value="Unassembled WGS sequence"/>
</dbReference>
<dbReference type="PANTHER" id="PTHR46796">
    <property type="entry name" value="HTH-TYPE TRANSCRIPTIONAL ACTIVATOR RHAS-RELATED"/>
    <property type="match status" value="1"/>
</dbReference>
<evidence type="ECO:0000256" key="3">
    <source>
        <dbReference type="ARBA" id="ARBA00023163"/>
    </source>
</evidence>
<dbReference type="Pfam" id="PF12833">
    <property type="entry name" value="HTH_18"/>
    <property type="match status" value="1"/>
</dbReference>
<dbReference type="InterPro" id="IPR050204">
    <property type="entry name" value="AraC_XylS_family_regulators"/>
</dbReference>
<evidence type="ECO:0000259" key="4">
    <source>
        <dbReference type="PROSITE" id="PS01124"/>
    </source>
</evidence>
<keyword evidence="1" id="KW-0805">Transcription regulation</keyword>
<evidence type="ECO:0000313" key="6">
    <source>
        <dbReference type="Proteomes" id="UP000679725"/>
    </source>
</evidence>
<keyword evidence="6" id="KW-1185">Reference proteome</keyword>
<dbReference type="RefSeq" id="WP_215235897.1">
    <property type="nucleotide sequence ID" value="NZ_CAJRAU010000008.1"/>
</dbReference>
<evidence type="ECO:0000256" key="1">
    <source>
        <dbReference type="ARBA" id="ARBA00023015"/>
    </source>
</evidence>
<gene>
    <name evidence="5" type="ORF">DYBT9623_04625</name>
</gene>
<dbReference type="SMART" id="SM00342">
    <property type="entry name" value="HTH_ARAC"/>
    <property type="match status" value="1"/>
</dbReference>
<accession>A0ABM8UWK6</accession>
<evidence type="ECO:0000313" key="5">
    <source>
        <dbReference type="EMBL" id="CAG5073121.1"/>
    </source>
</evidence>
<dbReference type="PROSITE" id="PS01124">
    <property type="entry name" value="HTH_ARAC_FAMILY_2"/>
    <property type="match status" value="1"/>
</dbReference>
<dbReference type="Pfam" id="PF20240">
    <property type="entry name" value="DUF6597"/>
    <property type="match status" value="1"/>
</dbReference>
<comment type="caution">
    <text evidence="5">The sequence shown here is derived from an EMBL/GenBank/DDBJ whole genome shotgun (WGS) entry which is preliminary data.</text>
</comment>